<evidence type="ECO:0000313" key="2">
    <source>
        <dbReference type="Proteomes" id="UP000521943"/>
    </source>
</evidence>
<evidence type="ECO:0000313" key="1">
    <source>
        <dbReference type="EMBL" id="KAF6744975.1"/>
    </source>
</evidence>
<name>A0A8H6HDC4_9AGAR</name>
<gene>
    <name evidence="1" type="ORF">DFP72DRAFT_1092638</name>
</gene>
<protein>
    <submittedName>
        <fullName evidence="1">Uncharacterized protein</fullName>
    </submittedName>
</protein>
<keyword evidence="2" id="KW-1185">Reference proteome</keyword>
<dbReference type="Proteomes" id="UP000521943">
    <property type="component" value="Unassembled WGS sequence"/>
</dbReference>
<dbReference type="AlphaFoldDB" id="A0A8H6HDC4"/>
<sequence length="129" mass="14346">MLNLIMNWSSLTIYIELVGHYARRDAVELGSTKPALTERADELTSHSSKPGHSSTQRVHISLGAFTSIEFNDVTKKVEIGTGPKWEGVYEALEPYSRIYDSNLPKLKAIKARGDPPNVMEVGNARSFKI</sequence>
<comment type="caution">
    <text evidence="1">The sequence shown here is derived from an EMBL/GenBank/DDBJ whole genome shotgun (WGS) entry which is preliminary data.</text>
</comment>
<dbReference type="EMBL" id="JACGCI010000111">
    <property type="protein sequence ID" value="KAF6744975.1"/>
    <property type="molecule type" value="Genomic_DNA"/>
</dbReference>
<dbReference type="OrthoDB" id="2151789at2759"/>
<accession>A0A8H6HDC4</accession>
<reference evidence="1 2" key="1">
    <citation type="submission" date="2020-07" db="EMBL/GenBank/DDBJ databases">
        <title>Comparative genomics of pyrophilous fungi reveals a link between fire events and developmental genes.</title>
        <authorList>
            <consortium name="DOE Joint Genome Institute"/>
            <person name="Steindorff A.S."/>
            <person name="Carver A."/>
            <person name="Calhoun S."/>
            <person name="Stillman K."/>
            <person name="Liu H."/>
            <person name="Lipzen A."/>
            <person name="Pangilinan J."/>
            <person name="Labutti K."/>
            <person name="Bruns T.D."/>
            <person name="Grigoriev I.V."/>
        </authorList>
    </citation>
    <scope>NUCLEOTIDE SEQUENCE [LARGE SCALE GENOMIC DNA]</scope>
    <source>
        <strain evidence="1 2">CBS 144469</strain>
    </source>
</reference>
<proteinExistence type="predicted"/>
<organism evidence="1 2">
    <name type="scientific">Ephemerocybe angulata</name>
    <dbReference type="NCBI Taxonomy" id="980116"/>
    <lineage>
        <taxon>Eukaryota</taxon>
        <taxon>Fungi</taxon>
        <taxon>Dikarya</taxon>
        <taxon>Basidiomycota</taxon>
        <taxon>Agaricomycotina</taxon>
        <taxon>Agaricomycetes</taxon>
        <taxon>Agaricomycetidae</taxon>
        <taxon>Agaricales</taxon>
        <taxon>Agaricineae</taxon>
        <taxon>Psathyrellaceae</taxon>
        <taxon>Ephemerocybe</taxon>
    </lineage>
</organism>